<name>A0ACD3A3K4_9AGAR</name>
<evidence type="ECO:0000313" key="1">
    <source>
        <dbReference type="EMBL" id="TFK60162.1"/>
    </source>
</evidence>
<evidence type="ECO:0000313" key="2">
    <source>
        <dbReference type="Proteomes" id="UP000308600"/>
    </source>
</evidence>
<organism evidence="1 2">
    <name type="scientific">Pluteus cervinus</name>
    <dbReference type="NCBI Taxonomy" id="181527"/>
    <lineage>
        <taxon>Eukaryota</taxon>
        <taxon>Fungi</taxon>
        <taxon>Dikarya</taxon>
        <taxon>Basidiomycota</taxon>
        <taxon>Agaricomycotina</taxon>
        <taxon>Agaricomycetes</taxon>
        <taxon>Agaricomycetidae</taxon>
        <taxon>Agaricales</taxon>
        <taxon>Pluteineae</taxon>
        <taxon>Pluteaceae</taxon>
        <taxon>Pluteus</taxon>
    </lineage>
</organism>
<reference evidence="1 2" key="1">
    <citation type="journal article" date="2019" name="Nat. Ecol. Evol.">
        <title>Megaphylogeny resolves global patterns of mushroom evolution.</title>
        <authorList>
            <person name="Varga T."/>
            <person name="Krizsan K."/>
            <person name="Foldi C."/>
            <person name="Dima B."/>
            <person name="Sanchez-Garcia M."/>
            <person name="Sanchez-Ramirez S."/>
            <person name="Szollosi G.J."/>
            <person name="Szarkandi J.G."/>
            <person name="Papp V."/>
            <person name="Albert L."/>
            <person name="Andreopoulos W."/>
            <person name="Angelini C."/>
            <person name="Antonin V."/>
            <person name="Barry K.W."/>
            <person name="Bougher N.L."/>
            <person name="Buchanan P."/>
            <person name="Buyck B."/>
            <person name="Bense V."/>
            <person name="Catcheside P."/>
            <person name="Chovatia M."/>
            <person name="Cooper J."/>
            <person name="Damon W."/>
            <person name="Desjardin D."/>
            <person name="Finy P."/>
            <person name="Geml J."/>
            <person name="Haridas S."/>
            <person name="Hughes K."/>
            <person name="Justo A."/>
            <person name="Karasinski D."/>
            <person name="Kautmanova I."/>
            <person name="Kiss B."/>
            <person name="Kocsube S."/>
            <person name="Kotiranta H."/>
            <person name="LaButti K.M."/>
            <person name="Lechner B.E."/>
            <person name="Liimatainen K."/>
            <person name="Lipzen A."/>
            <person name="Lukacs Z."/>
            <person name="Mihaltcheva S."/>
            <person name="Morgado L.N."/>
            <person name="Niskanen T."/>
            <person name="Noordeloos M.E."/>
            <person name="Ohm R.A."/>
            <person name="Ortiz-Santana B."/>
            <person name="Ovrebo C."/>
            <person name="Racz N."/>
            <person name="Riley R."/>
            <person name="Savchenko A."/>
            <person name="Shiryaev A."/>
            <person name="Soop K."/>
            <person name="Spirin V."/>
            <person name="Szebenyi C."/>
            <person name="Tomsovsky M."/>
            <person name="Tulloss R.E."/>
            <person name="Uehling J."/>
            <person name="Grigoriev I.V."/>
            <person name="Vagvolgyi C."/>
            <person name="Papp T."/>
            <person name="Martin F.M."/>
            <person name="Miettinen O."/>
            <person name="Hibbett D.S."/>
            <person name="Nagy L.G."/>
        </authorList>
    </citation>
    <scope>NUCLEOTIDE SEQUENCE [LARGE SCALE GENOMIC DNA]</scope>
    <source>
        <strain evidence="1 2">NL-1719</strain>
    </source>
</reference>
<protein>
    <submittedName>
        <fullName evidence="1">Uncharacterized protein</fullName>
    </submittedName>
</protein>
<accession>A0ACD3A3K4</accession>
<gene>
    <name evidence="1" type="ORF">BDN72DRAFT_779767</name>
</gene>
<dbReference type="Proteomes" id="UP000308600">
    <property type="component" value="Unassembled WGS sequence"/>
</dbReference>
<proteinExistence type="predicted"/>
<keyword evidence="2" id="KW-1185">Reference proteome</keyword>
<sequence length="235" mass="26972">MQDASEWLGEYVVTEYPEPHCWRLTRSASGTELEEGVFSLQGVIASKELPPVLDASSASKRSAPFLRQQVTLTGLSLPAFEKALDYAGDVFNKFRRYFPDKQIQPWVLPPCSESPGRTITFSNHYFTRRNEAPTLRSIPFPLVVDPRSILANLVDGTMFHSEDNEVSYYERYQEEDKSLKHQYIPPQSFRIGDIVDVQFGFVAYRMRSGMHILKPIMYSISLVDKRYSDVRHCSC</sequence>
<dbReference type="EMBL" id="ML208821">
    <property type="protein sequence ID" value="TFK60162.1"/>
    <property type="molecule type" value="Genomic_DNA"/>
</dbReference>